<dbReference type="Proteomes" id="UP000191040">
    <property type="component" value="Chromosome I"/>
</dbReference>
<evidence type="ECO:0000256" key="4">
    <source>
        <dbReference type="ARBA" id="ARBA00023136"/>
    </source>
</evidence>
<keyword evidence="7" id="KW-1185">Reference proteome</keyword>
<dbReference type="GO" id="GO:0016020">
    <property type="term" value="C:membrane"/>
    <property type="evidence" value="ECO:0007669"/>
    <property type="project" value="UniProtKB-SubCell"/>
</dbReference>
<feature type="chain" id="PRO_5012549646" evidence="5">
    <location>
        <begin position="24"/>
        <end position="161"/>
    </location>
</feature>
<dbReference type="Pfam" id="PF07681">
    <property type="entry name" value="DoxX"/>
    <property type="match status" value="1"/>
</dbReference>
<evidence type="ECO:0000313" key="7">
    <source>
        <dbReference type="Proteomes" id="UP000191040"/>
    </source>
</evidence>
<dbReference type="EMBL" id="LT796768">
    <property type="protein sequence ID" value="SKB09176.1"/>
    <property type="molecule type" value="Genomic_DNA"/>
</dbReference>
<dbReference type="InterPro" id="IPR032808">
    <property type="entry name" value="DoxX"/>
</dbReference>
<organism evidence="6 7">
    <name type="scientific">Aeromicrobium choanae</name>
    <dbReference type="NCBI Taxonomy" id="1736691"/>
    <lineage>
        <taxon>Bacteria</taxon>
        <taxon>Bacillati</taxon>
        <taxon>Actinomycetota</taxon>
        <taxon>Actinomycetes</taxon>
        <taxon>Propionibacteriales</taxon>
        <taxon>Nocardioidaceae</taxon>
        <taxon>Aeromicrobium</taxon>
    </lineage>
</organism>
<reference evidence="7" key="1">
    <citation type="submission" date="2017-02" db="EMBL/GenBank/DDBJ databases">
        <authorList>
            <person name="Varghese N."/>
            <person name="Submissions S."/>
        </authorList>
    </citation>
    <scope>NUCLEOTIDE SEQUENCE [LARGE SCALE GENOMIC DNA]</scope>
    <source>
        <strain evidence="7">9H-4</strain>
    </source>
</reference>
<keyword evidence="3" id="KW-1133">Transmembrane helix</keyword>
<dbReference type="STRING" id="1736691.SAMN06295964_2523"/>
<evidence type="ECO:0000256" key="2">
    <source>
        <dbReference type="ARBA" id="ARBA00022692"/>
    </source>
</evidence>
<proteinExistence type="predicted"/>
<gene>
    <name evidence="6" type="ORF">SAMN06295964_2523</name>
</gene>
<keyword evidence="5" id="KW-0732">Signal</keyword>
<accession>A0A1T4Z5F1</accession>
<keyword evidence="2" id="KW-0812">Transmembrane</keyword>
<keyword evidence="4" id="KW-0472">Membrane</keyword>
<dbReference type="AlphaFoldDB" id="A0A1T4Z5F1"/>
<dbReference type="RefSeq" id="WP_078700484.1">
    <property type="nucleotide sequence ID" value="NZ_LT796768.1"/>
</dbReference>
<feature type="signal peptide" evidence="5">
    <location>
        <begin position="1"/>
        <end position="23"/>
    </location>
</feature>
<sequence length="161" mass="17064">MTLLRAVARPMLASMFISGGVMALRKPGALAHKAQPVADVLRKVAPQANLSPTNLIRLNSAVHVAAGAALATGHLPRTSALVLAATMPATTVAGHPFWNESDPVARKNQFTHFMKNVSLTGGLLLSTLDPDPHKPWLGRRARNTAVAAKDTIVDQLDDLRG</sequence>
<evidence type="ECO:0000256" key="1">
    <source>
        <dbReference type="ARBA" id="ARBA00004141"/>
    </source>
</evidence>
<evidence type="ECO:0000256" key="3">
    <source>
        <dbReference type="ARBA" id="ARBA00022989"/>
    </source>
</evidence>
<name>A0A1T4Z5F1_9ACTN</name>
<comment type="subcellular location">
    <subcellularLocation>
        <location evidence="1">Membrane</location>
        <topology evidence="1">Multi-pass membrane protein</topology>
    </subcellularLocation>
</comment>
<evidence type="ECO:0000256" key="5">
    <source>
        <dbReference type="SAM" id="SignalP"/>
    </source>
</evidence>
<protein>
    <submittedName>
        <fullName evidence="6">Uncharacterized membrane protein YphA, DoxX/SURF4 family</fullName>
    </submittedName>
</protein>
<dbReference type="OrthoDB" id="329282at2"/>
<evidence type="ECO:0000313" key="6">
    <source>
        <dbReference type="EMBL" id="SKB09176.1"/>
    </source>
</evidence>